<organism evidence="1">
    <name type="scientific">Candidatus Syntropharchaeum butanivorans</name>
    <dbReference type="NCBI Taxonomy" id="1839936"/>
    <lineage>
        <taxon>Archaea</taxon>
        <taxon>Methanobacteriati</taxon>
        <taxon>Methanobacteriota</taxon>
        <taxon>Stenosarchaea group</taxon>
        <taxon>Methanomicrobia</taxon>
        <taxon>Methanosarcinales</taxon>
        <taxon>ANME-2 cluster</taxon>
        <taxon>Candidatus Syntropharchaeum</taxon>
    </lineage>
</organism>
<proteinExistence type="predicted"/>
<evidence type="ECO:0000313" key="1">
    <source>
        <dbReference type="EMBL" id="HDM36886.1"/>
    </source>
</evidence>
<protein>
    <recommendedName>
        <fullName evidence="2">Transcription regulator AsnC/Lrp ligand binding domain-containing protein</fullName>
    </recommendedName>
</protein>
<dbReference type="AlphaFoldDB" id="A0A7C0X511"/>
<reference evidence="1" key="1">
    <citation type="journal article" date="2020" name="mSystems">
        <title>Genome- and Community-Level Interaction Insights into Carbon Utilization and Element Cycling Functions of Hydrothermarchaeota in Hydrothermal Sediment.</title>
        <authorList>
            <person name="Zhou Z."/>
            <person name="Liu Y."/>
            <person name="Xu W."/>
            <person name="Pan J."/>
            <person name="Luo Z.H."/>
            <person name="Li M."/>
        </authorList>
    </citation>
    <scope>NUCLEOTIDE SEQUENCE [LARGE SCALE GENOMIC DNA]</scope>
    <source>
        <strain evidence="1">HyVt-185</strain>
    </source>
</reference>
<dbReference type="Proteomes" id="UP000885863">
    <property type="component" value="Unassembled WGS sequence"/>
</dbReference>
<gene>
    <name evidence="1" type="ORF">ENG09_06565</name>
</gene>
<sequence length="84" mass="9604">MPEGHIWIAPRTPYYRPSDVITELEGVERVREVIDFSAFNAHYPVLALIKAQTPEELREVAGVISSLRSVSHIEYFIVKYADES</sequence>
<accession>A0A7C0X511</accession>
<comment type="caution">
    <text evidence="1">The sequence shown here is derived from an EMBL/GenBank/DDBJ whole genome shotgun (WGS) entry which is preliminary data.</text>
</comment>
<evidence type="ECO:0008006" key="2">
    <source>
        <dbReference type="Google" id="ProtNLM"/>
    </source>
</evidence>
<name>A0A7C0X511_9EURY</name>
<dbReference type="EMBL" id="DQZR01000275">
    <property type="protein sequence ID" value="HDM36886.1"/>
    <property type="molecule type" value="Genomic_DNA"/>
</dbReference>